<protein>
    <submittedName>
        <fullName evidence="2">Uncharacterized protein</fullName>
    </submittedName>
</protein>
<dbReference type="EMBL" id="RQHW01000058">
    <property type="protein sequence ID" value="TGN17875.1"/>
    <property type="molecule type" value="Genomic_DNA"/>
</dbReference>
<evidence type="ECO:0000313" key="2">
    <source>
        <dbReference type="EMBL" id="TGN17875.1"/>
    </source>
</evidence>
<name>A0A4R9LV25_9LEPT</name>
<comment type="caution">
    <text evidence="2">The sequence shown here is derived from an EMBL/GenBank/DDBJ whole genome shotgun (WGS) entry which is preliminary data.</text>
</comment>
<evidence type="ECO:0000256" key="1">
    <source>
        <dbReference type="SAM" id="Phobius"/>
    </source>
</evidence>
<gene>
    <name evidence="2" type="ORF">EHS15_15975</name>
</gene>
<dbReference type="AlphaFoldDB" id="A0A4R9LV25"/>
<organism evidence="2 3">
    <name type="scientific">Leptospira idonii</name>
    <dbReference type="NCBI Taxonomy" id="1193500"/>
    <lineage>
        <taxon>Bacteria</taxon>
        <taxon>Pseudomonadati</taxon>
        <taxon>Spirochaetota</taxon>
        <taxon>Spirochaetia</taxon>
        <taxon>Leptospirales</taxon>
        <taxon>Leptospiraceae</taxon>
        <taxon>Leptospira</taxon>
    </lineage>
</organism>
<keyword evidence="1" id="KW-1133">Transmembrane helix</keyword>
<keyword evidence="1" id="KW-0812">Transmembrane</keyword>
<accession>A0A4R9LV25</accession>
<evidence type="ECO:0000313" key="3">
    <source>
        <dbReference type="Proteomes" id="UP000298058"/>
    </source>
</evidence>
<dbReference type="Proteomes" id="UP000298058">
    <property type="component" value="Unassembled WGS sequence"/>
</dbReference>
<keyword evidence="3" id="KW-1185">Reference proteome</keyword>
<feature type="transmembrane region" description="Helical" evidence="1">
    <location>
        <begin position="52"/>
        <end position="75"/>
    </location>
</feature>
<reference evidence="2" key="1">
    <citation type="journal article" date="2019" name="PLoS Negl. Trop. Dis.">
        <title>Revisiting the worldwide diversity of Leptospira species in the environment.</title>
        <authorList>
            <person name="Vincent A.T."/>
            <person name="Schiettekatte O."/>
            <person name="Bourhy P."/>
            <person name="Veyrier F.J."/>
            <person name="Picardeau M."/>
        </authorList>
    </citation>
    <scope>NUCLEOTIDE SEQUENCE [LARGE SCALE GENOMIC DNA]</scope>
    <source>
        <strain evidence="2">201300427</strain>
    </source>
</reference>
<sequence length="100" mass="11171">MGFRLIVIIAVALFFTGRSTYLSVASLEIGEAEIQEISEAESVSQWEKKTELLPFSMFLSLLPILCFSYGFGAVLSRNSQQFCFLPMFRGPPVFSSVSFL</sequence>
<dbReference type="RefSeq" id="WP_135761593.1">
    <property type="nucleotide sequence ID" value="NZ_RQHW01000058.1"/>
</dbReference>
<keyword evidence="1" id="KW-0472">Membrane</keyword>
<proteinExistence type="predicted"/>